<keyword evidence="3" id="KW-1185">Reference proteome</keyword>
<protein>
    <submittedName>
        <fullName evidence="2">Uncharacterized protein</fullName>
    </submittedName>
</protein>
<comment type="caution">
    <text evidence="2">The sequence shown here is derived from an EMBL/GenBank/DDBJ whole genome shotgun (WGS) entry which is preliminary data.</text>
</comment>
<accession>A0AAV7UB21</accession>
<dbReference type="Proteomes" id="UP001066276">
    <property type="component" value="Chromosome 3_1"/>
</dbReference>
<organism evidence="2 3">
    <name type="scientific">Pleurodeles waltl</name>
    <name type="common">Iberian ribbed newt</name>
    <dbReference type="NCBI Taxonomy" id="8319"/>
    <lineage>
        <taxon>Eukaryota</taxon>
        <taxon>Metazoa</taxon>
        <taxon>Chordata</taxon>
        <taxon>Craniata</taxon>
        <taxon>Vertebrata</taxon>
        <taxon>Euteleostomi</taxon>
        <taxon>Amphibia</taxon>
        <taxon>Batrachia</taxon>
        <taxon>Caudata</taxon>
        <taxon>Salamandroidea</taxon>
        <taxon>Salamandridae</taxon>
        <taxon>Pleurodelinae</taxon>
        <taxon>Pleurodeles</taxon>
    </lineage>
</organism>
<dbReference type="AlphaFoldDB" id="A0AAV7UB21"/>
<gene>
    <name evidence="2" type="ORF">NDU88_002936</name>
</gene>
<evidence type="ECO:0000313" key="3">
    <source>
        <dbReference type="Proteomes" id="UP001066276"/>
    </source>
</evidence>
<sequence length="142" mass="15863">MIINASHGPLSSRFSERFALSSSRGDTATFIYKTPSEKEGRAPERSRRPAQFTPPPRMPAPRTALPQTWTDRSHRPVGVRAVMSKSPSVCRRPRPRHGLVPYVHTSVRLPSADGSFVLRGSLAYWVRWRLSTGRWKAGRAGG</sequence>
<evidence type="ECO:0000313" key="2">
    <source>
        <dbReference type="EMBL" id="KAJ1186153.1"/>
    </source>
</evidence>
<dbReference type="EMBL" id="JANPWB010000005">
    <property type="protein sequence ID" value="KAJ1186153.1"/>
    <property type="molecule type" value="Genomic_DNA"/>
</dbReference>
<name>A0AAV7UB21_PLEWA</name>
<evidence type="ECO:0000256" key="1">
    <source>
        <dbReference type="SAM" id="MobiDB-lite"/>
    </source>
</evidence>
<feature type="compositionally biased region" description="Basic and acidic residues" evidence="1">
    <location>
        <begin position="35"/>
        <end position="47"/>
    </location>
</feature>
<reference evidence="2" key="1">
    <citation type="journal article" date="2022" name="bioRxiv">
        <title>Sequencing and chromosome-scale assembly of the giantPleurodeles waltlgenome.</title>
        <authorList>
            <person name="Brown T."/>
            <person name="Elewa A."/>
            <person name="Iarovenko S."/>
            <person name="Subramanian E."/>
            <person name="Araus A.J."/>
            <person name="Petzold A."/>
            <person name="Susuki M."/>
            <person name="Suzuki K.-i.T."/>
            <person name="Hayashi T."/>
            <person name="Toyoda A."/>
            <person name="Oliveira C."/>
            <person name="Osipova E."/>
            <person name="Leigh N.D."/>
            <person name="Simon A."/>
            <person name="Yun M.H."/>
        </authorList>
    </citation>
    <scope>NUCLEOTIDE SEQUENCE</scope>
    <source>
        <strain evidence="2">20211129_DDA</strain>
        <tissue evidence="2">Liver</tissue>
    </source>
</reference>
<feature type="region of interest" description="Disordered" evidence="1">
    <location>
        <begin position="29"/>
        <end position="97"/>
    </location>
</feature>
<proteinExistence type="predicted"/>